<protein>
    <recommendedName>
        <fullName evidence="2">DUF218 domain-containing protein</fullName>
    </recommendedName>
</protein>
<keyword evidence="4" id="KW-1185">Reference proteome</keyword>
<comment type="caution">
    <text evidence="3">The sequence shown here is derived from an EMBL/GenBank/DDBJ whole genome shotgun (WGS) entry which is preliminary data.</text>
</comment>
<proteinExistence type="predicted"/>
<dbReference type="InterPro" id="IPR003848">
    <property type="entry name" value="DUF218"/>
</dbReference>
<reference evidence="3" key="1">
    <citation type="journal article" date="2014" name="Int. J. Syst. Evol. Microbiol.">
        <title>Complete genome sequence of Corynebacterium casei LMG S-19264T (=DSM 44701T), isolated from a smear-ripened cheese.</title>
        <authorList>
            <consortium name="US DOE Joint Genome Institute (JGI-PGF)"/>
            <person name="Walter F."/>
            <person name="Albersmeier A."/>
            <person name="Kalinowski J."/>
            <person name="Ruckert C."/>
        </authorList>
    </citation>
    <scope>NUCLEOTIDE SEQUENCE</scope>
    <source>
        <strain evidence="3">NBRC 110023</strain>
    </source>
</reference>
<sequence length="257" mass="29113">MIDGIAKFLISPINQAILIFVIGLLFACLRKVKKHSVKKIVVSAPIFAFSWIMLCSQTWFSYLVTQPLESYSKAVQSQYMEVSDDYYIHVLACYYQDNSDIPMISRWSDCSLKRLVQAVLLHKKSGATIVLTGGRFIPESDVVYAEKAYALLLELGVDEDKIIALSVGTNTKEEVLAIKRRLSNKAKLALVSSTTHTERLHKLVLQAGFTNFKFFSVGHMNGEFDWSYAFGLNHFNLIRTERAFYEYGAQIKSAINE</sequence>
<dbReference type="PROSITE" id="PS51257">
    <property type="entry name" value="PROKAR_LIPOPROTEIN"/>
    <property type="match status" value="1"/>
</dbReference>
<reference evidence="3" key="2">
    <citation type="submission" date="2023-01" db="EMBL/GenBank/DDBJ databases">
        <title>Draft genome sequence of Agaribacter marinus strain NBRC 110023.</title>
        <authorList>
            <person name="Sun Q."/>
            <person name="Mori K."/>
        </authorList>
    </citation>
    <scope>NUCLEOTIDE SEQUENCE</scope>
    <source>
        <strain evidence="3">NBRC 110023</strain>
    </source>
</reference>
<feature type="domain" description="DUF218" evidence="2">
    <location>
        <begin position="111"/>
        <end position="247"/>
    </location>
</feature>
<dbReference type="Pfam" id="PF02698">
    <property type="entry name" value="DUF218"/>
    <property type="match status" value="1"/>
</dbReference>
<gene>
    <name evidence="3" type="ORF">GCM10007852_18590</name>
</gene>
<feature type="transmembrane region" description="Helical" evidence="1">
    <location>
        <begin position="40"/>
        <end position="60"/>
    </location>
</feature>
<dbReference type="AlphaFoldDB" id="A0AA37WHC3"/>
<evidence type="ECO:0000313" key="3">
    <source>
        <dbReference type="EMBL" id="GLR70951.1"/>
    </source>
</evidence>
<name>A0AA37WHC3_9ALTE</name>
<feature type="transmembrane region" description="Helical" evidence="1">
    <location>
        <begin position="6"/>
        <end position="28"/>
    </location>
</feature>
<evidence type="ECO:0000259" key="2">
    <source>
        <dbReference type="Pfam" id="PF02698"/>
    </source>
</evidence>
<accession>A0AA37WHC3</accession>
<evidence type="ECO:0000313" key="4">
    <source>
        <dbReference type="Proteomes" id="UP001156601"/>
    </source>
</evidence>
<keyword evidence="1" id="KW-0812">Transmembrane</keyword>
<dbReference type="CDD" id="cd06259">
    <property type="entry name" value="YdcF-like"/>
    <property type="match status" value="1"/>
</dbReference>
<keyword evidence="1" id="KW-1133">Transmembrane helix</keyword>
<organism evidence="3 4">
    <name type="scientific">Agaribacter marinus</name>
    <dbReference type="NCBI Taxonomy" id="1431249"/>
    <lineage>
        <taxon>Bacteria</taxon>
        <taxon>Pseudomonadati</taxon>
        <taxon>Pseudomonadota</taxon>
        <taxon>Gammaproteobacteria</taxon>
        <taxon>Alteromonadales</taxon>
        <taxon>Alteromonadaceae</taxon>
        <taxon>Agaribacter</taxon>
    </lineage>
</organism>
<dbReference type="EMBL" id="BSOT01000005">
    <property type="protein sequence ID" value="GLR70951.1"/>
    <property type="molecule type" value="Genomic_DNA"/>
</dbReference>
<evidence type="ECO:0000256" key="1">
    <source>
        <dbReference type="SAM" id="Phobius"/>
    </source>
</evidence>
<keyword evidence="1" id="KW-0472">Membrane</keyword>
<dbReference type="Proteomes" id="UP001156601">
    <property type="component" value="Unassembled WGS sequence"/>
</dbReference>